<feature type="transmembrane region" description="Helical" evidence="1">
    <location>
        <begin position="6"/>
        <end position="26"/>
    </location>
</feature>
<protein>
    <submittedName>
        <fullName evidence="4">ELMO domain-containing protein</fullName>
    </submittedName>
</protein>
<dbReference type="GO" id="GO:0005096">
    <property type="term" value="F:GTPase activator activity"/>
    <property type="evidence" value="ECO:0007669"/>
    <property type="project" value="TreeGrafter"/>
</dbReference>
<proteinExistence type="predicted"/>
<evidence type="ECO:0000313" key="4">
    <source>
        <dbReference type="WBParaSite" id="BXY_1411000.1"/>
    </source>
</evidence>
<evidence type="ECO:0000259" key="2">
    <source>
        <dbReference type="PROSITE" id="PS51335"/>
    </source>
</evidence>
<dbReference type="PANTHER" id="PTHR12771">
    <property type="entry name" value="ENGULFMENT AND CELL MOTILITY"/>
    <property type="match status" value="1"/>
</dbReference>
<dbReference type="WBParaSite" id="BXY_1411000.1">
    <property type="protein sequence ID" value="BXY_1411000.1"/>
    <property type="gene ID" value="BXY_1411000"/>
</dbReference>
<dbReference type="Pfam" id="PF04727">
    <property type="entry name" value="ELMO_CED12"/>
    <property type="match status" value="1"/>
</dbReference>
<keyword evidence="1" id="KW-0472">Membrane</keyword>
<keyword evidence="1" id="KW-1133">Transmembrane helix</keyword>
<dbReference type="PROSITE" id="PS51335">
    <property type="entry name" value="ELMO"/>
    <property type="match status" value="1"/>
</dbReference>
<dbReference type="Proteomes" id="UP000095284">
    <property type="component" value="Unplaced"/>
</dbReference>
<evidence type="ECO:0000313" key="3">
    <source>
        <dbReference type="Proteomes" id="UP000095284"/>
    </source>
</evidence>
<reference evidence="4" key="1">
    <citation type="submission" date="2016-11" db="UniProtKB">
        <authorList>
            <consortium name="WormBaseParasite"/>
        </authorList>
    </citation>
    <scope>IDENTIFICATION</scope>
</reference>
<sequence length="315" mass="36735">MVLGRLFIAVKQFIIRSLIGIIEFWLGPLSLRSLVRFINRNNTFFWAIDNYLRQSEVVQRVEWALRRNSSARLQNYDWESGNETDEADGLLEDEVSDYEYRADLAKKLSNSLKILKGYKKLISEVEERRSELYDPENEEHERKLLRLWRLLKPDEELTARKSKQWQEVGFQGDDPATDFRGMGVLGLDQLLFFAQFDVAKCQRVMAISQDEIIGFPFAIAGITFTALCRQLLQENLLKNHFVNSCNQPPTIDNFHQVYCRIFYLFAEFWLHSSPPNVMNFNPVKSKFIDAIESYLGRADSNLLDILPEDVYKIAA</sequence>
<feature type="domain" description="ELMO" evidence="2">
    <location>
        <begin position="139"/>
        <end position="295"/>
    </location>
</feature>
<name>A0A1I7SM26_BURXY</name>
<dbReference type="AlphaFoldDB" id="A0A1I7SM26"/>
<keyword evidence="1" id="KW-0812">Transmembrane</keyword>
<dbReference type="eggNOG" id="KOG2998">
    <property type="taxonomic scope" value="Eukaryota"/>
</dbReference>
<evidence type="ECO:0000256" key="1">
    <source>
        <dbReference type="SAM" id="Phobius"/>
    </source>
</evidence>
<dbReference type="InterPro" id="IPR050868">
    <property type="entry name" value="ELMO_domain-containing"/>
</dbReference>
<dbReference type="InterPro" id="IPR006816">
    <property type="entry name" value="ELMO_dom"/>
</dbReference>
<dbReference type="PANTHER" id="PTHR12771:SF51">
    <property type="entry name" value="LD01482P"/>
    <property type="match status" value="1"/>
</dbReference>
<organism evidence="3 4">
    <name type="scientific">Bursaphelenchus xylophilus</name>
    <name type="common">Pinewood nematode worm</name>
    <name type="synonym">Aphelenchoides xylophilus</name>
    <dbReference type="NCBI Taxonomy" id="6326"/>
    <lineage>
        <taxon>Eukaryota</taxon>
        <taxon>Metazoa</taxon>
        <taxon>Ecdysozoa</taxon>
        <taxon>Nematoda</taxon>
        <taxon>Chromadorea</taxon>
        <taxon>Rhabditida</taxon>
        <taxon>Tylenchina</taxon>
        <taxon>Tylenchomorpha</taxon>
        <taxon>Aphelenchoidea</taxon>
        <taxon>Aphelenchoididae</taxon>
        <taxon>Bursaphelenchus</taxon>
    </lineage>
</organism>
<accession>A0A1I7SM26</accession>